<feature type="transmembrane region" description="Helical" evidence="1">
    <location>
        <begin position="74"/>
        <end position="92"/>
    </location>
</feature>
<keyword evidence="1" id="KW-0812">Transmembrane</keyword>
<evidence type="ECO:0000256" key="1">
    <source>
        <dbReference type="SAM" id="Phobius"/>
    </source>
</evidence>
<sequence>MIDKTTKISLSYKIIFSILLITGILARAGLLGGKLQLQTFYSFTSISNIYILMLTFIAILSFFTDKELTSKGRLIGVVMILTTGIIYHFILLPEKIIENPHYQVFTYGNIIAHYFAPCAMLLDWLLFDGKGKIPRKEPLICVSIPIVYFSITSLYSYTSSLVTGKEANYVYFFMDFDQLGIDGVFKWCTFILLAFIALVYTIYFLDYSIGRIVESNKPTKLS</sequence>
<dbReference type="AlphaFoldDB" id="A0A1H9PRA4"/>
<keyword evidence="1" id="KW-0472">Membrane</keyword>
<evidence type="ECO:0008006" key="4">
    <source>
        <dbReference type="Google" id="ProtNLM"/>
    </source>
</evidence>
<dbReference type="NCBIfam" id="NF038065">
    <property type="entry name" value="Pr6Pr"/>
    <property type="match status" value="1"/>
</dbReference>
<dbReference type="InterPro" id="IPR049713">
    <property type="entry name" value="Pr6Pr-like"/>
</dbReference>
<gene>
    <name evidence="2" type="ORF">SAMN04488559_10186</name>
</gene>
<feature type="transmembrane region" description="Helical" evidence="1">
    <location>
        <begin position="104"/>
        <end position="127"/>
    </location>
</feature>
<keyword evidence="3" id="KW-1185">Reference proteome</keyword>
<feature type="transmembrane region" description="Helical" evidence="1">
    <location>
        <begin position="39"/>
        <end position="62"/>
    </location>
</feature>
<proteinExistence type="predicted"/>
<protein>
    <recommendedName>
        <fullName evidence="4">Pr6Pr family membrane protein</fullName>
    </recommendedName>
</protein>
<dbReference type="STRING" id="142588.SAMN04488559_10186"/>
<dbReference type="RefSeq" id="WP_092649244.1">
    <property type="nucleotide sequence ID" value="NZ_FOHA01000001.1"/>
</dbReference>
<name>A0A1H9PRA4_9LACT</name>
<organism evidence="2 3">
    <name type="scientific">Isobaculum melis</name>
    <dbReference type="NCBI Taxonomy" id="142588"/>
    <lineage>
        <taxon>Bacteria</taxon>
        <taxon>Bacillati</taxon>
        <taxon>Bacillota</taxon>
        <taxon>Bacilli</taxon>
        <taxon>Lactobacillales</taxon>
        <taxon>Carnobacteriaceae</taxon>
        <taxon>Isobaculum</taxon>
    </lineage>
</organism>
<reference evidence="2 3" key="1">
    <citation type="submission" date="2016-10" db="EMBL/GenBank/DDBJ databases">
        <authorList>
            <person name="de Groot N.N."/>
        </authorList>
    </citation>
    <scope>NUCLEOTIDE SEQUENCE [LARGE SCALE GENOMIC DNA]</scope>
    <source>
        <strain evidence="2 3">DSM 13760</strain>
    </source>
</reference>
<feature type="transmembrane region" description="Helical" evidence="1">
    <location>
        <begin position="12"/>
        <end position="33"/>
    </location>
</feature>
<keyword evidence="1" id="KW-1133">Transmembrane helix</keyword>
<dbReference type="Proteomes" id="UP000198948">
    <property type="component" value="Unassembled WGS sequence"/>
</dbReference>
<accession>A0A1H9PRA4</accession>
<feature type="transmembrane region" description="Helical" evidence="1">
    <location>
        <begin position="139"/>
        <end position="157"/>
    </location>
</feature>
<feature type="transmembrane region" description="Helical" evidence="1">
    <location>
        <begin position="184"/>
        <end position="205"/>
    </location>
</feature>
<dbReference type="EMBL" id="FOHA01000001">
    <property type="protein sequence ID" value="SER50724.1"/>
    <property type="molecule type" value="Genomic_DNA"/>
</dbReference>
<evidence type="ECO:0000313" key="2">
    <source>
        <dbReference type="EMBL" id="SER50724.1"/>
    </source>
</evidence>
<evidence type="ECO:0000313" key="3">
    <source>
        <dbReference type="Proteomes" id="UP000198948"/>
    </source>
</evidence>
<dbReference type="OrthoDB" id="2339644at2"/>